<dbReference type="GO" id="GO:0006879">
    <property type="term" value="P:intracellular iron ion homeostasis"/>
    <property type="evidence" value="ECO:0007669"/>
    <property type="project" value="TreeGrafter"/>
</dbReference>
<dbReference type="InterPro" id="IPR013112">
    <property type="entry name" value="FAD-bd_8"/>
</dbReference>
<evidence type="ECO:0000256" key="1">
    <source>
        <dbReference type="ARBA" id="ARBA00004651"/>
    </source>
</evidence>
<evidence type="ECO:0000313" key="12">
    <source>
        <dbReference type="EMBL" id="RVX70319.1"/>
    </source>
</evidence>
<keyword evidence="8 10" id="KW-0472">Membrane</keyword>
<feature type="transmembrane region" description="Helical" evidence="10">
    <location>
        <begin position="213"/>
        <end position="234"/>
    </location>
</feature>
<dbReference type="EC" id="1.16.1.9" evidence="2"/>
<dbReference type="OrthoDB" id="4112385at2759"/>
<dbReference type="AlphaFoldDB" id="A0A438N3R3"/>
<evidence type="ECO:0000256" key="10">
    <source>
        <dbReference type="SAM" id="Phobius"/>
    </source>
</evidence>
<organism evidence="12 13">
    <name type="scientific">Exophiala mesophila</name>
    <name type="common">Black yeast-like fungus</name>
    <dbReference type="NCBI Taxonomy" id="212818"/>
    <lineage>
        <taxon>Eukaryota</taxon>
        <taxon>Fungi</taxon>
        <taxon>Dikarya</taxon>
        <taxon>Ascomycota</taxon>
        <taxon>Pezizomycotina</taxon>
        <taxon>Eurotiomycetes</taxon>
        <taxon>Chaetothyriomycetidae</taxon>
        <taxon>Chaetothyriales</taxon>
        <taxon>Herpotrichiellaceae</taxon>
        <taxon>Exophiala</taxon>
    </lineage>
</organism>
<evidence type="ECO:0000256" key="8">
    <source>
        <dbReference type="ARBA" id="ARBA00023136"/>
    </source>
</evidence>
<dbReference type="GO" id="GO:0015677">
    <property type="term" value="P:copper ion import"/>
    <property type="evidence" value="ECO:0007669"/>
    <property type="project" value="TreeGrafter"/>
</dbReference>
<dbReference type="InterPro" id="IPR017938">
    <property type="entry name" value="Riboflavin_synthase-like_b-brl"/>
</dbReference>
<evidence type="ECO:0000256" key="4">
    <source>
        <dbReference type="ARBA" id="ARBA00022475"/>
    </source>
</evidence>
<feature type="domain" description="FAD-binding FR-type" evidence="11">
    <location>
        <begin position="241"/>
        <end position="355"/>
    </location>
</feature>
<dbReference type="SUPFAM" id="SSF63380">
    <property type="entry name" value="Riboflavin synthase domain-like"/>
    <property type="match status" value="1"/>
</dbReference>
<evidence type="ECO:0000256" key="3">
    <source>
        <dbReference type="ARBA" id="ARBA00022448"/>
    </source>
</evidence>
<dbReference type="GO" id="GO:0052851">
    <property type="term" value="F:ferric-chelate reductase (NADPH) activity"/>
    <property type="evidence" value="ECO:0007669"/>
    <property type="project" value="UniProtKB-EC"/>
</dbReference>
<dbReference type="Proteomes" id="UP000288859">
    <property type="component" value="Unassembled WGS sequence"/>
</dbReference>
<accession>A0A438N3R3</accession>
<keyword evidence="3" id="KW-0813">Transport</keyword>
<feature type="transmembrane region" description="Helical" evidence="10">
    <location>
        <begin position="155"/>
        <end position="176"/>
    </location>
</feature>
<keyword evidence="6 10" id="KW-1133">Transmembrane helix</keyword>
<dbReference type="InterPro" id="IPR039261">
    <property type="entry name" value="FNR_nucleotide-bd"/>
</dbReference>
<dbReference type="Pfam" id="PF01794">
    <property type="entry name" value="Ferric_reduct"/>
    <property type="match status" value="1"/>
</dbReference>
<dbReference type="Gene3D" id="3.40.50.80">
    <property type="entry name" value="Nucleotide-binding domain of ferredoxin-NADP reductase (FNR) module"/>
    <property type="match status" value="1"/>
</dbReference>
<evidence type="ECO:0000259" key="11">
    <source>
        <dbReference type="PROSITE" id="PS51384"/>
    </source>
</evidence>
<evidence type="ECO:0000256" key="6">
    <source>
        <dbReference type="ARBA" id="ARBA00022989"/>
    </source>
</evidence>
<dbReference type="GO" id="GO:0005886">
    <property type="term" value="C:plasma membrane"/>
    <property type="evidence" value="ECO:0007669"/>
    <property type="project" value="UniProtKB-SubCell"/>
</dbReference>
<comment type="caution">
    <text evidence="12">The sequence shown here is derived from an EMBL/GenBank/DDBJ whole genome shotgun (WGS) entry which is preliminary data.</text>
</comment>
<name>A0A438N3R3_EXOME</name>
<proteinExistence type="predicted"/>
<dbReference type="CDD" id="cd06186">
    <property type="entry name" value="NOX_Duox_like_FAD_NADP"/>
    <property type="match status" value="1"/>
</dbReference>
<dbReference type="PANTHER" id="PTHR32361">
    <property type="entry name" value="FERRIC/CUPRIC REDUCTASE TRANSMEMBRANE COMPONENT"/>
    <property type="match status" value="1"/>
</dbReference>
<evidence type="ECO:0000256" key="7">
    <source>
        <dbReference type="ARBA" id="ARBA00023065"/>
    </source>
</evidence>
<comment type="catalytic activity">
    <reaction evidence="9">
        <text>2 a Fe(II)-siderophore + NADP(+) + H(+) = 2 a Fe(III)-siderophore + NADPH</text>
        <dbReference type="Rhea" id="RHEA:28795"/>
        <dbReference type="Rhea" id="RHEA-COMP:11342"/>
        <dbReference type="Rhea" id="RHEA-COMP:11344"/>
        <dbReference type="ChEBI" id="CHEBI:15378"/>
        <dbReference type="ChEBI" id="CHEBI:29033"/>
        <dbReference type="ChEBI" id="CHEBI:29034"/>
        <dbReference type="ChEBI" id="CHEBI:57783"/>
        <dbReference type="ChEBI" id="CHEBI:58349"/>
        <dbReference type="EC" id="1.16.1.9"/>
    </reaction>
</comment>
<dbReference type="EMBL" id="NAJM01000024">
    <property type="protein sequence ID" value="RVX70319.1"/>
    <property type="molecule type" value="Genomic_DNA"/>
</dbReference>
<gene>
    <name evidence="12" type="ORF">B0A52_05652</name>
</gene>
<evidence type="ECO:0000256" key="2">
    <source>
        <dbReference type="ARBA" id="ARBA00012668"/>
    </source>
</evidence>
<evidence type="ECO:0000256" key="5">
    <source>
        <dbReference type="ARBA" id="ARBA00022692"/>
    </source>
</evidence>
<keyword evidence="5 10" id="KW-0812">Transmembrane</keyword>
<dbReference type="PROSITE" id="PS51384">
    <property type="entry name" value="FAD_FR"/>
    <property type="match status" value="1"/>
</dbReference>
<dbReference type="SUPFAM" id="SSF52343">
    <property type="entry name" value="Ferredoxin reductase-like, C-terminal NADP-linked domain"/>
    <property type="match status" value="1"/>
</dbReference>
<dbReference type="InterPro" id="IPR017927">
    <property type="entry name" value="FAD-bd_FR_type"/>
</dbReference>
<feature type="transmembrane region" description="Helical" evidence="10">
    <location>
        <begin position="126"/>
        <end position="143"/>
    </location>
</feature>
<dbReference type="GO" id="GO:0006826">
    <property type="term" value="P:iron ion transport"/>
    <property type="evidence" value="ECO:0007669"/>
    <property type="project" value="TreeGrafter"/>
</dbReference>
<feature type="transmembrane region" description="Helical" evidence="10">
    <location>
        <begin position="6"/>
        <end position="23"/>
    </location>
</feature>
<evidence type="ECO:0000313" key="13">
    <source>
        <dbReference type="Proteomes" id="UP000288859"/>
    </source>
</evidence>
<keyword evidence="7" id="KW-0406">Ion transport</keyword>
<dbReference type="InterPro" id="IPR051410">
    <property type="entry name" value="Ferric/Cupric_Reductase"/>
</dbReference>
<dbReference type="PANTHER" id="PTHR32361:SF26">
    <property type="entry name" value="FAD-BINDING 8 DOMAIN-CONTAINING PROTEIN-RELATED"/>
    <property type="match status" value="1"/>
</dbReference>
<sequence length="536" mass="60027">MDITLAYAIGLGGLLFFLILINFRRWLLLGWKKVVPFTLKYFVYPQIRHRLTGAWHPAGVIAGLLYGGVNVFCVCFKVRSVWAAGLRAADLSLINLIPLMAGPHLSFPADLLGVTLRTYRRFHRSLGLMSSVLLGFHVLTALVEKKPFPLQISENLFGLIGTISLGILVPLSHPLLRRPFYELFLRLHQTLAVTAAYSIWSHLKKNHSLPQKYIYVTIGTFLLTVLVQCGLVVYQTGVVGNGFARVKITNIKEMLNREHVIIQQEVMTLQVSLTSPVQVKPGQYICLWIPWFGLLQSHPFMITSWSDESLESLDIFVEPRDGLTRKLLRYSDSSLEGGTSYRALFSGPHGATVPAGTYETVLMMADGFGVVSHLSYLKHLIHGYNACKIRTRRIHLVWQLETKDLGYAAADLLNDALVGDTLSVDNGTDDKSDEKSAKGKILSISVYIRWASQDRVPFGSGRRAIAYSGPADVEAIFKEEAAGKYIKRVQEESGERGEMLVMVSGSNDLRDRLRRLVRPLADKKVRLEELEYQPGD</sequence>
<protein>
    <recommendedName>
        <fullName evidence="2">ferric-chelate reductase (NADPH)</fullName>
        <ecNumber evidence="2">1.16.1.9</ecNumber>
    </recommendedName>
</protein>
<evidence type="ECO:0000256" key="9">
    <source>
        <dbReference type="ARBA" id="ARBA00048483"/>
    </source>
</evidence>
<dbReference type="InterPro" id="IPR013130">
    <property type="entry name" value="Fe3_Rdtase_TM_dom"/>
</dbReference>
<reference evidence="12 13" key="1">
    <citation type="submission" date="2017-03" db="EMBL/GenBank/DDBJ databases">
        <title>Genomes of endolithic fungi from Antarctica.</title>
        <authorList>
            <person name="Coleine C."/>
            <person name="Masonjones S."/>
            <person name="Stajich J.E."/>
        </authorList>
    </citation>
    <scope>NUCLEOTIDE SEQUENCE [LARGE SCALE GENOMIC DNA]</scope>
    <source>
        <strain evidence="12 13">CCFEE 6314</strain>
    </source>
</reference>
<comment type="subcellular location">
    <subcellularLocation>
        <location evidence="1">Cell membrane</location>
        <topology evidence="1">Multi-pass membrane protein</topology>
    </subcellularLocation>
</comment>
<dbReference type="Pfam" id="PF08022">
    <property type="entry name" value="FAD_binding_8"/>
    <property type="match status" value="1"/>
</dbReference>
<keyword evidence="4" id="KW-1003">Cell membrane</keyword>